<proteinExistence type="predicted"/>
<evidence type="ECO:0000313" key="1">
    <source>
        <dbReference type="EMBL" id="EEJ41925.1"/>
    </source>
</evidence>
<name>C2KLG2_LEUMC</name>
<evidence type="ECO:0000313" key="2">
    <source>
        <dbReference type="Proteomes" id="UP000004283"/>
    </source>
</evidence>
<gene>
    <name evidence="1" type="ORF">HMPREF0555_1478</name>
</gene>
<reference evidence="1 2" key="1">
    <citation type="submission" date="2009-04" db="EMBL/GenBank/DDBJ databases">
        <authorList>
            <person name="Qin X."/>
            <person name="Bachman B."/>
            <person name="Battles P."/>
            <person name="Bell A."/>
            <person name="Bess C."/>
            <person name="Bickham C."/>
            <person name="Chaboub L."/>
            <person name="Chen D."/>
            <person name="Coyle M."/>
            <person name="Deiros D.R."/>
            <person name="Dinh H."/>
            <person name="Forbes L."/>
            <person name="Fowler G."/>
            <person name="Francisco L."/>
            <person name="Fu Q."/>
            <person name="Gubbala S."/>
            <person name="Hale W."/>
            <person name="Han Y."/>
            <person name="Hemphill L."/>
            <person name="Highlander S.K."/>
            <person name="Hirani K."/>
            <person name="Hogues M."/>
            <person name="Jackson L."/>
            <person name="Jakkamsetti A."/>
            <person name="Javaid M."/>
            <person name="Jiang H."/>
            <person name="Korchina V."/>
            <person name="Kovar C."/>
            <person name="Lara F."/>
            <person name="Lee S."/>
            <person name="Mata R."/>
            <person name="Mathew T."/>
            <person name="Moen C."/>
            <person name="Morales K."/>
            <person name="Munidasa M."/>
            <person name="Nazareth L."/>
            <person name="Ngo R."/>
            <person name="Nguyen L."/>
            <person name="Okwuonu G."/>
            <person name="Ongeri F."/>
            <person name="Patil S."/>
            <person name="Petrosino J."/>
            <person name="Pham C."/>
            <person name="Pham P."/>
            <person name="Pu L.-L."/>
            <person name="Puazo M."/>
            <person name="Raj R."/>
            <person name="Reid J."/>
            <person name="Rouhana J."/>
            <person name="Saada N."/>
            <person name="Shang Y."/>
            <person name="Simmons D."/>
            <person name="Thornton R."/>
            <person name="Warren J."/>
            <person name="Weissenberger G."/>
            <person name="Zhang J."/>
            <person name="Zhang L."/>
            <person name="Zhou C."/>
            <person name="Zhu D."/>
            <person name="Muzny D."/>
            <person name="Worley K."/>
            <person name="Gibbs R."/>
        </authorList>
    </citation>
    <scope>NUCLEOTIDE SEQUENCE [LARGE SCALE GENOMIC DNA]</scope>
    <source>
        <strain evidence="1 2">ATCC 19254</strain>
    </source>
</reference>
<dbReference type="Proteomes" id="UP000004283">
    <property type="component" value="Unassembled WGS sequence"/>
</dbReference>
<comment type="caution">
    <text evidence="1">The sequence shown here is derived from an EMBL/GenBank/DDBJ whole genome shotgun (WGS) entry which is preliminary data.</text>
</comment>
<dbReference type="AlphaFoldDB" id="C2KLG2"/>
<accession>C2KLG2</accession>
<sequence length="141" mass="15368">SFKFADNETDLRFRALQNGVIVSDNALSAVIKIKQVDVGYLKSVSAKWVNKHIVISSGDLSDLPVGSYLVELWLSSSNGYEIYPDSGFIKLYINQNATGIAGNLISSITLGEFQQRFSDLAKELIDNLPEGKVGPKGDKGE</sequence>
<dbReference type="HOGENOM" id="CLU_1819893_0_0_9"/>
<dbReference type="EMBL" id="ACKV01000080">
    <property type="protein sequence ID" value="EEJ41925.1"/>
    <property type="molecule type" value="Genomic_DNA"/>
</dbReference>
<protein>
    <submittedName>
        <fullName evidence="1">Uncharacterized protein</fullName>
    </submittedName>
</protein>
<organism evidence="1 2">
    <name type="scientific">Leuconostoc mesenteroides subsp. cremoris ATCC 19254</name>
    <dbReference type="NCBI Taxonomy" id="586220"/>
    <lineage>
        <taxon>Bacteria</taxon>
        <taxon>Bacillati</taxon>
        <taxon>Bacillota</taxon>
        <taxon>Bacilli</taxon>
        <taxon>Lactobacillales</taxon>
        <taxon>Lactobacillaceae</taxon>
        <taxon>Leuconostoc</taxon>
    </lineage>
</organism>
<feature type="non-terminal residue" evidence="1">
    <location>
        <position position="1"/>
    </location>
</feature>